<proteinExistence type="predicted"/>
<feature type="compositionally biased region" description="Acidic residues" evidence="1">
    <location>
        <begin position="48"/>
        <end position="60"/>
    </location>
</feature>
<sequence>MLIHMTTSYTYVAVTETTTRNNYSDEDEEADYVNVEPVDPNSLSVEKEYDDSNDYEEPDEGAVASVGNTEEQSHEEDSTSSELDYVNLEEQTVDIYGEELDIYQNI</sequence>
<reference evidence="2 3" key="1">
    <citation type="submission" date="2021-06" db="EMBL/GenBank/DDBJ databases">
        <authorList>
            <person name="Palmer J.M."/>
        </authorList>
    </citation>
    <scope>NUCLEOTIDE SEQUENCE [LARGE SCALE GENOMIC DNA]</scope>
    <source>
        <strain evidence="2 3">AS_MEX2019</strain>
        <tissue evidence="2">Muscle</tissue>
    </source>
</reference>
<dbReference type="Proteomes" id="UP001469553">
    <property type="component" value="Unassembled WGS sequence"/>
</dbReference>
<name>A0ABV0YY14_9TELE</name>
<evidence type="ECO:0000313" key="2">
    <source>
        <dbReference type="EMBL" id="MEQ2298750.1"/>
    </source>
</evidence>
<evidence type="ECO:0000256" key="1">
    <source>
        <dbReference type="SAM" id="MobiDB-lite"/>
    </source>
</evidence>
<protein>
    <submittedName>
        <fullName evidence="2">Uncharacterized protein</fullName>
    </submittedName>
</protein>
<dbReference type="EMBL" id="JAHRIP010047484">
    <property type="protein sequence ID" value="MEQ2298750.1"/>
    <property type="molecule type" value="Genomic_DNA"/>
</dbReference>
<feature type="region of interest" description="Disordered" evidence="1">
    <location>
        <begin position="19"/>
        <end position="86"/>
    </location>
</feature>
<organism evidence="2 3">
    <name type="scientific">Ameca splendens</name>
    <dbReference type="NCBI Taxonomy" id="208324"/>
    <lineage>
        <taxon>Eukaryota</taxon>
        <taxon>Metazoa</taxon>
        <taxon>Chordata</taxon>
        <taxon>Craniata</taxon>
        <taxon>Vertebrata</taxon>
        <taxon>Euteleostomi</taxon>
        <taxon>Actinopterygii</taxon>
        <taxon>Neopterygii</taxon>
        <taxon>Teleostei</taxon>
        <taxon>Neoteleostei</taxon>
        <taxon>Acanthomorphata</taxon>
        <taxon>Ovalentaria</taxon>
        <taxon>Atherinomorphae</taxon>
        <taxon>Cyprinodontiformes</taxon>
        <taxon>Goodeidae</taxon>
        <taxon>Ameca</taxon>
    </lineage>
</organism>
<keyword evidence="3" id="KW-1185">Reference proteome</keyword>
<evidence type="ECO:0000313" key="3">
    <source>
        <dbReference type="Proteomes" id="UP001469553"/>
    </source>
</evidence>
<accession>A0ABV0YY14</accession>
<gene>
    <name evidence="2" type="ORF">AMECASPLE_008574</name>
</gene>
<comment type="caution">
    <text evidence="2">The sequence shown here is derived from an EMBL/GenBank/DDBJ whole genome shotgun (WGS) entry which is preliminary data.</text>
</comment>